<keyword evidence="2" id="KW-1185">Reference proteome</keyword>
<sequence>MPSVRDGRWPAARECLGSGLRSRKSILEAKHINRIVVRSMEVLVKKGSIIELPNSFMVELGLSEGKKVFLNVKDGEILIKPAKDIAKRLAGSIALDDVDLIDEIVESEDWL</sequence>
<evidence type="ECO:0000313" key="2">
    <source>
        <dbReference type="Proteomes" id="UP000007807"/>
    </source>
</evidence>
<gene>
    <name evidence="1" type="ordered locus">MCON_1536</name>
</gene>
<dbReference type="Gene3D" id="2.10.260.10">
    <property type="match status" value="1"/>
</dbReference>
<evidence type="ECO:0000313" key="1">
    <source>
        <dbReference type="EMBL" id="AEB68183.1"/>
    </source>
</evidence>
<proteinExistence type="predicted"/>
<protein>
    <recommendedName>
        <fullName evidence="3">AbrB/MazE/SpoVT family DNA-binding domain-containing protein</fullName>
    </recommendedName>
</protein>
<dbReference type="InterPro" id="IPR037914">
    <property type="entry name" value="SpoVT-AbrB_sf"/>
</dbReference>
<reference evidence="1 2" key="1">
    <citation type="journal article" date="2011" name="J. Bacteriol.">
        <title>Complete genome sequence of Methanosaeta concilii, a specialist in aceticlastic methanogenesis.</title>
        <authorList>
            <person name="Barber R.D."/>
            <person name="Zhang L."/>
            <person name="Harnack M."/>
            <person name="Olson M.V."/>
            <person name="Kaul R."/>
            <person name="Ingram-Smith C."/>
            <person name="Smith K.S."/>
        </authorList>
    </citation>
    <scope>NUCLEOTIDE SEQUENCE [LARGE SCALE GENOMIC DNA]</scope>
    <source>
        <strain evidence="2">ATCC 5969 / DSM 3671 / JCM 10134 / NBRC 103675 / OCM 69 / GP-6</strain>
    </source>
</reference>
<dbReference type="HOGENOM" id="CLU_2152601_0_0_2"/>
<dbReference type="AlphaFoldDB" id="F4BTH8"/>
<dbReference type="KEGG" id="mcj:MCON_1536"/>
<dbReference type="InParanoid" id="F4BTH8"/>
<dbReference type="Proteomes" id="UP000007807">
    <property type="component" value="Chromosome"/>
</dbReference>
<dbReference type="SUPFAM" id="SSF89447">
    <property type="entry name" value="AbrB/MazE/MraZ-like"/>
    <property type="match status" value="1"/>
</dbReference>
<dbReference type="EMBL" id="CP002565">
    <property type="protein sequence ID" value="AEB68183.1"/>
    <property type="molecule type" value="Genomic_DNA"/>
</dbReference>
<organism evidence="1 2">
    <name type="scientific">Methanothrix soehngenii (strain ATCC 5969 / DSM 3671 / JCM 10134 / NBRC 103675 / OCM 69 / GP-6)</name>
    <name type="common">Methanosaeta concilii</name>
    <dbReference type="NCBI Taxonomy" id="990316"/>
    <lineage>
        <taxon>Archaea</taxon>
        <taxon>Methanobacteriati</taxon>
        <taxon>Methanobacteriota</taxon>
        <taxon>Stenosarchaea group</taxon>
        <taxon>Methanomicrobia</taxon>
        <taxon>Methanotrichales</taxon>
        <taxon>Methanotrichaceae</taxon>
        <taxon>Methanothrix</taxon>
    </lineage>
</organism>
<accession>F4BTH8</accession>
<name>F4BTH8_METSG</name>
<dbReference type="STRING" id="990316.MCON_1536"/>
<evidence type="ECO:0008006" key="3">
    <source>
        <dbReference type="Google" id="ProtNLM"/>
    </source>
</evidence>